<name>A0ABT8SP63_9CAUL</name>
<keyword evidence="4" id="KW-1185">Reference proteome</keyword>
<dbReference type="Proteomes" id="UP001169063">
    <property type="component" value="Unassembled WGS sequence"/>
</dbReference>
<reference evidence="3" key="1">
    <citation type="submission" date="2023-07" db="EMBL/GenBank/DDBJ databases">
        <title>Brevundimonas soil sp. nov., isolated from the soil of chemical plant.</title>
        <authorList>
            <person name="Wu N."/>
        </authorList>
    </citation>
    <scope>NUCLEOTIDE SEQUENCE</scope>
    <source>
        <strain evidence="3">XZ-24</strain>
    </source>
</reference>
<keyword evidence="2" id="KW-1133">Transmembrane helix</keyword>
<protein>
    <submittedName>
        <fullName evidence="3">Septum formation initiator family protein</fullName>
    </submittedName>
</protein>
<keyword evidence="2" id="KW-0812">Transmembrane</keyword>
<proteinExistence type="predicted"/>
<dbReference type="EMBL" id="JAUKTR010000004">
    <property type="protein sequence ID" value="MDO1559910.1"/>
    <property type="molecule type" value="Genomic_DNA"/>
</dbReference>
<accession>A0ABT8SP63</accession>
<keyword evidence="1" id="KW-0175">Coiled coil</keyword>
<keyword evidence="2" id="KW-0472">Membrane</keyword>
<evidence type="ECO:0000256" key="2">
    <source>
        <dbReference type="SAM" id="Phobius"/>
    </source>
</evidence>
<evidence type="ECO:0000313" key="4">
    <source>
        <dbReference type="Proteomes" id="UP001169063"/>
    </source>
</evidence>
<feature type="coiled-coil region" evidence="1">
    <location>
        <begin position="42"/>
        <end position="69"/>
    </location>
</feature>
<gene>
    <name evidence="3" type="ORF">Q0812_10790</name>
</gene>
<dbReference type="InterPro" id="IPR007060">
    <property type="entry name" value="FtsL/DivIC"/>
</dbReference>
<organism evidence="3 4">
    <name type="scientific">Peiella sedimenti</name>
    <dbReference type="NCBI Taxonomy" id="3061083"/>
    <lineage>
        <taxon>Bacteria</taxon>
        <taxon>Pseudomonadati</taxon>
        <taxon>Pseudomonadota</taxon>
        <taxon>Alphaproteobacteria</taxon>
        <taxon>Caulobacterales</taxon>
        <taxon>Caulobacteraceae</taxon>
        <taxon>Peiella</taxon>
    </lineage>
</organism>
<sequence length="105" mass="11870">MPPQVRPFIPSIVLGLLIVYFGVQGLIGERGLLASKARAETLAERRLELTRLEAQRNDLRARVRLLRTDNLSADLLEERARALLGFADPRDVIVRLPDERQPTES</sequence>
<evidence type="ECO:0000313" key="3">
    <source>
        <dbReference type="EMBL" id="MDO1559910.1"/>
    </source>
</evidence>
<comment type="caution">
    <text evidence="3">The sequence shown here is derived from an EMBL/GenBank/DDBJ whole genome shotgun (WGS) entry which is preliminary data.</text>
</comment>
<dbReference type="Pfam" id="PF04977">
    <property type="entry name" value="DivIC"/>
    <property type="match status" value="1"/>
</dbReference>
<feature type="transmembrane region" description="Helical" evidence="2">
    <location>
        <begin position="6"/>
        <end position="28"/>
    </location>
</feature>
<evidence type="ECO:0000256" key="1">
    <source>
        <dbReference type="SAM" id="Coils"/>
    </source>
</evidence>
<dbReference type="RefSeq" id="WP_302110342.1">
    <property type="nucleotide sequence ID" value="NZ_JAUKTR010000004.1"/>
</dbReference>